<reference evidence="4 5" key="1">
    <citation type="submission" date="2014-03" db="EMBL/GenBank/DDBJ databases">
        <title>Whole genome sequence of Novosphingobium resinovorum KF1.</title>
        <authorList>
            <person name="Gan H.M."/>
            <person name="Gan H.Y."/>
            <person name="Chew T.H."/>
            <person name="Savka M.A."/>
        </authorList>
    </citation>
    <scope>NUCLEOTIDE SEQUENCE [LARGE SCALE GENOMIC DNA]</scope>
    <source>
        <strain evidence="4 5">KF1</strain>
    </source>
</reference>
<dbReference type="Gene3D" id="3.30.70.270">
    <property type="match status" value="1"/>
</dbReference>
<dbReference type="PROSITE" id="PS50887">
    <property type="entry name" value="GGDEF"/>
    <property type="match status" value="1"/>
</dbReference>
<keyword evidence="1" id="KW-0812">Transmembrane</keyword>
<dbReference type="PATRIC" id="fig|158500.4.peg.4790"/>
<dbReference type="InterPro" id="IPR001633">
    <property type="entry name" value="EAL_dom"/>
</dbReference>
<name>A0A031JNA8_9SPHN</name>
<comment type="caution">
    <text evidence="4">The sequence shown here is derived from an EMBL/GenBank/DDBJ whole genome shotgun (WGS) entry which is preliminary data.</text>
</comment>
<dbReference type="SMART" id="SM00052">
    <property type="entry name" value="EAL"/>
    <property type="match status" value="1"/>
</dbReference>
<dbReference type="InterPro" id="IPR007892">
    <property type="entry name" value="CHASE4"/>
</dbReference>
<dbReference type="NCBIfam" id="TIGR00254">
    <property type="entry name" value="GGDEF"/>
    <property type="match status" value="1"/>
</dbReference>
<dbReference type="InterPro" id="IPR035919">
    <property type="entry name" value="EAL_sf"/>
</dbReference>
<dbReference type="AlphaFoldDB" id="A0A031JNA8"/>
<feature type="domain" description="GGDEF" evidence="3">
    <location>
        <begin position="323"/>
        <end position="454"/>
    </location>
</feature>
<dbReference type="SUPFAM" id="SSF55073">
    <property type="entry name" value="Nucleotide cyclase"/>
    <property type="match status" value="1"/>
</dbReference>
<evidence type="ECO:0000313" key="5">
    <source>
        <dbReference type="Proteomes" id="UP000024329"/>
    </source>
</evidence>
<dbReference type="InterPro" id="IPR043128">
    <property type="entry name" value="Rev_trsase/Diguanyl_cyclase"/>
</dbReference>
<dbReference type="RefSeq" id="WP_036529337.1">
    <property type="nucleotide sequence ID" value="NZ_JFYZ01000042.1"/>
</dbReference>
<dbReference type="InterPro" id="IPR000160">
    <property type="entry name" value="GGDEF_dom"/>
</dbReference>
<dbReference type="PANTHER" id="PTHR44757">
    <property type="entry name" value="DIGUANYLATE CYCLASE DGCP"/>
    <property type="match status" value="1"/>
</dbReference>
<evidence type="ECO:0000256" key="1">
    <source>
        <dbReference type="SAM" id="Phobius"/>
    </source>
</evidence>
<accession>A0A031JNA8</accession>
<dbReference type="PANTHER" id="PTHR44757:SF2">
    <property type="entry name" value="BIOFILM ARCHITECTURE MAINTENANCE PROTEIN MBAA"/>
    <property type="match status" value="1"/>
</dbReference>
<organism evidence="4 5">
    <name type="scientific">Novosphingobium resinovorum</name>
    <dbReference type="NCBI Taxonomy" id="158500"/>
    <lineage>
        <taxon>Bacteria</taxon>
        <taxon>Pseudomonadati</taxon>
        <taxon>Pseudomonadota</taxon>
        <taxon>Alphaproteobacteria</taxon>
        <taxon>Sphingomonadales</taxon>
        <taxon>Sphingomonadaceae</taxon>
        <taxon>Novosphingobium</taxon>
    </lineage>
</organism>
<proteinExistence type="predicted"/>
<feature type="transmembrane region" description="Helical" evidence="1">
    <location>
        <begin position="16"/>
        <end position="37"/>
    </location>
</feature>
<dbReference type="SUPFAM" id="SSF141868">
    <property type="entry name" value="EAL domain-like"/>
    <property type="match status" value="1"/>
</dbReference>
<feature type="domain" description="EAL" evidence="2">
    <location>
        <begin position="463"/>
        <end position="710"/>
    </location>
</feature>
<evidence type="ECO:0000313" key="4">
    <source>
        <dbReference type="EMBL" id="EZP74651.1"/>
    </source>
</evidence>
<protein>
    <submittedName>
        <fullName evidence="4">Periplasmic sensor diguanylate cyclase/phosphodiesterase</fullName>
    </submittedName>
</protein>
<sequence length="710" mass="77476">MAVAVRLLRVSVPRQYLWPLLSLLSVCFGFIFLLIFLSTRAQDAQQLERERQALGGAFATASAMVQHDLQDYAKWDDAVRHIGSSFDAAWMDDNVVAYLGRTQGYSDIFVLGADDRTLYSFKDRKIAANTAHLRLGANFVRSIAEVRRLPSEGSPIVSGFTRSGNQVMVYATAAVVPLTGKIAAPRGPTRLLVIARHVDEAFLADLTRELNVHDVRLTLGNRTAGMDAIAIKGRSGERIAWLEWRSHHPGASLRQHLVPAILAVGFVAFVAAGLILRRGGQSIEALRASELIARHLSDHDTLTELPNRRALGERLGELVAARQGLALLFLDLDGFKDANDVYGHSAGDLLLKEAAGRLKAAAGEAFIARAGGDEFAVLLGSPSPGVAAATCEAILEAFSTPFKVGAYSIAIGASIGYFESDTSCDSAEELIRKADVAMYAAKDAGRNCARVYHPSLDEGHERRQRLEQDLKRAVEDEEIYVCYQPIVDAQSGEVVAVEALARWSHPVHGDVPPDVFIPIAEISGLINAIGRQVLLHACREIRETGLDLAVNLSPAQFWDGNLYDEVQQVLERTRFPPERLELEITESLLLRRPQVAAAVIDRLRSLGIRMALDDFGTGFASIAYLQQLTIDRLKIDRSFLAPLESEPDMREVLVSIVGLAKAYHLEVCAEGIETPGQAQLARLAGCGRLQGWLFGRPQAASAFQTVVLRA</sequence>
<dbReference type="SMART" id="SM00267">
    <property type="entry name" value="GGDEF"/>
    <property type="match status" value="1"/>
</dbReference>
<evidence type="ECO:0000259" key="3">
    <source>
        <dbReference type="PROSITE" id="PS50887"/>
    </source>
</evidence>
<dbReference type="EMBL" id="JFYZ01000042">
    <property type="protein sequence ID" value="EZP74651.1"/>
    <property type="molecule type" value="Genomic_DNA"/>
</dbReference>
<feature type="transmembrane region" description="Helical" evidence="1">
    <location>
        <begin position="257"/>
        <end position="276"/>
    </location>
</feature>
<keyword evidence="1" id="KW-1133">Transmembrane helix</keyword>
<evidence type="ECO:0000259" key="2">
    <source>
        <dbReference type="PROSITE" id="PS50883"/>
    </source>
</evidence>
<gene>
    <name evidence="4" type="ORF">BV97_04716</name>
</gene>
<dbReference type="PROSITE" id="PS50883">
    <property type="entry name" value="EAL"/>
    <property type="match status" value="1"/>
</dbReference>
<dbReference type="CDD" id="cd01948">
    <property type="entry name" value="EAL"/>
    <property type="match status" value="1"/>
</dbReference>
<dbReference type="InterPro" id="IPR029787">
    <property type="entry name" value="Nucleotide_cyclase"/>
</dbReference>
<dbReference type="Proteomes" id="UP000024329">
    <property type="component" value="Unassembled WGS sequence"/>
</dbReference>
<dbReference type="Pfam" id="PF05228">
    <property type="entry name" value="CHASE4"/>
    <property type="match status" value="1"/>
</dbReference>
<dbReference type="Pfam" id="PF00563">
    <property type="entry name" value="EAL"/>
    <property type="match status" value="1"/>
</dbReference>
<dbReference type="CDD" id="cd01949">
    <property type="entry name" value="GGDEF"/>
    <property type="match status" value="1"/>
</dbReference>
<dbReference type="InterPro" id="IPR052155">
    <property type="entry name" value="Biofilm_reg_signaling"/>
</dbReference>
<dbReference type="Gene3D" id="3.20.20.450">
    <property type="entry name" value="EAL domain"/>
    <property type="match status" value="1"/>
</dbReference>
<dbReference type="eggNOG" id="COG5001">
    <property type="taxonomic scope" value="Bacteria"/>
</dbReference>
<keyword evidence="1" id="KW-0472">Membrane</keyword>
<dbReference type="Pfam" id="PF00990">
    <property type="entry name" value="GGDEF"/>
    <property type="match status" value="1"/>
</dbReference>